<proteinExistence type="predicted"/>
<comment type="caution">
    <text evidence="1">The sequence shown here is derived from an EMBL/GenBank/DDBJ whole genome shotgun (WGS) entry which is preliminary data.</text>
</comment>
<evidence type="ECO:0000313" key="1">
    <source>
        <dbReference type="EMBL" id="MCP2170043.1"/>
    </source>
</evidence>
<gene>
    <name evidence="1" type="ORF">LX83_006931</name>
</gene>
<evidence type="ECO:0000313" key="2">
    <source>
        <dbReference type="Proteomes" id="UP001206128"/>
    </source>
</evidence>
<dbReference type="Proteomes" id="UP001206128">
    <property type="component" value="Unassembled WGS sequence"/>
</dbReference>
<name>A0AAE3GM19_9PSEU</name>
<dbReference type="EMBL" id="JAMTCK010000023">
    <property type="protein sequence ID" value="MCP2170043.1"/>
    <property type="molecule type" value="Genomic_DNA"/>
</dbReference>
<accession>A0AAE3GM19</accession>
<protein>
    <submittedName>
        <fullName evidence="1">Uncharacterized protein</fullName>
    </submittedName>
</protein>
<dbReference type="AlphaFoldDB" id="A0AAE3GM19"/>
<sequence length="218" mass="23166">MPYDPNQPRDKQGRWTKAGGGAAAAVLAGLLAAAGGGDAVTSVGAGLDAAAGERPVNARTARSQDAAKKGDRAQAWERMALKELKNDVRHDLQCAVQSFGQVRQFFLRQPCDKLDQLLFAVSDPQGNVVVGTVMWVRMPSADSAGQLKQVEDIHGTGDITPFGTQVLKLGDIRFTGKHYRSRRDGSLVVIAETEPARGRPSTALLDEVATVAVVLPPL</sequence>
<reference evidence="1" key="1">
    <citation type="submission" date="2022-06" db="EMBL/GenBank/DDBJ databases">
        <title>Genomic Encyclopedia of Archaeal and Bacterial Type Strains, Phase II (KMG-II): from individual species to whole genera.</title>
        <authorList>
            <person name="Goeker M."/>
        </authorList>
    </citation>
    <scope>NUCLEOTIDE SEQUENCE</scope>
    <source>
        <strain evidence="1">DSM 43935</strain>
    </source>
</reference>
<organism evidence="1 2">
    <name type="scientific">Goodfellowiella coeruleoviolacea</name>
    <dbReference type="NCBI Taxonomy" id="334858"/>
    <lineage>
        <taxon>Bacteria</taxon>
        <taxon>Bacillati</taxon>
        <taxon>Actinomycetota</taxon>
        <taxon>Actinomycetes</taxon>
        <taxon>Pseudonocardiales</taxon>
        <taxon>Pseudonocardiaceae</taxon>
        <taxon>Goodfellowiella</taxon>
    </lineage>
</organism>
<keyword evidence="2" id="KW-1185">Reference proteome</keyword>